<dbReference type="PANTHER" id="PTHR15245:SF20">
    <property type="entry name" value="SYMPLEKIN"/>
    <property type="match status" value="1"/>
</dbReference>
<keyword evidence="6" id="KW-1185">Reference proteome</keyword>
<dbReference type="GeneTree" id="ENSGT00390000017045"/>
<dbReference type="GO" id="GO:0006397">
    <property type="term" value="P:mRNA processing"/>
    <property type="evidence" value="ECO:0007669"/>
    <property type="project" value="UniProtKB-KW"/>
</dbReference>
<keyword evidence="3" id="KW-0539">Nucleus</keyword>
<dbReference type="InterPro" id="IPR032460">
    <property type="entry name" value="Symplekin/Pta1_N"/>
</dbReference>
<sequence>MASSSGDSVTRRSVASQFFTQEEGPGIDGMTTSERVVDLLNQAALITNDSKITVLKQVQELIINKDPTLLDNFLDEIIAFQADKSIEVRKFVIGFIEEACKRDIELLLKLIANLNMLLRDENVNVVKKAILTMTQLYKVALQWMVKSRVISELQEACWDMVSAMAGDIILLLDSDNDGIRTHAIKFVEGLIVTLSPRMADSEIPRRQEHDISLDRIPRDHPYIQYSDYPSGRPEMSRLDRNLLTSDRNLVQDWL</sequence>
<dbReference type="AlphaFoldDB" id="A0A2K6UYW0"/>
<accession>A0A2K6UYW0</accession>
<organism evidence="5 6">
    <name type="scientific">Saimiri boliviensis boliviensis</name>
    <name type="common">Bolivian squirrel monkey</name>
    <dbReference type="NCBI Taxonomy" id="39432"/>
    <lineage>
        <taxon>Eukaryota</taxon>
        <taxon>Metazoa</taxon>
        <taxon>Chordata</taxon>
        <taxon>Craniata</taxon>
        <taxon>Vertebrata</taxon>
        <taxon>Euteleostomi</taxon>
        <taxon>Mammalia</taxon>
        <taxon>Eutheria</taxon>
        <taxon>Euarchontoglires</taxon>
        <taxon>Primates</taxon>
        <taxon>Haplorrhini</taxon>
        <taxon>Platyrrhini</taxon>
        <taxon>Cebidae</taxon>
        <taxon>Saimiriinae</taxon>
        <taxon>Saimiri</taxon>
    </lineage>
</organism>
<proteinExistence type="predicted"/>
<evidence type="ECO:0000259" key="4">
    <source>
        <dbReference type="Pfam" id="PF11935"/>
    </source>
</evidence>
<dbReference type="InterPro" id="IPR021850">
    <property type="entry name" value="Symplekin/Pta1"/>
</dbReference>
<reference evidence="5" key="2">
    <citation type="submission" date="2025-09" db="UniProtKB">
        <authorList>
            <consortium name="Ensembl"/>
        </authorList>
    </citation>
    <scope>IDENTIFICATION</scope>
</reference>
<keyword evidence="2" id="KW-0507">mRNA processing</keyword>
<dbReference type="Proteomes" id="UP000233220">
    <property type="component" value="Unplaced"/>
</dbReference>
<dbReference type="SUPFAM" id="SSF48371">
    <property type="entry name" value="ARM repeat"/>
    <property type="match status" value="1"/>
</dbReference>
<feature type="domain" description="Symplekin/Pta1 N-terminal" evidence="4">
    <location>
        <begin position="123"/>
        <end position="226"/>
    </location>
</feature>
<dbReference type="Gene3D" id="1.25.10.10">
    <property type="entry name" value="Leucine-rich Repeat Variant"/>
    <property type="match status" value="1"/>
</dbReference>
<evidence type="ECO:0000313" key="6">
    <source>
        <dbReference type="Proteomes" id="UP000233220"/>
    </source>
</evidence>
<dbReference type="InterPro" id="IPR011989">
    <property type="entry name" value="ARM-like"/>
</dbReference>
<name>A0A2K6UYW0_SAIBB</name>
<dbReference type="InterPro" id="IPR016024">
    <property type="entry name" value="ARM-type_fold"/>
</dbReference>
<evidence type="ECO:0000256" key="3">
    <source>
        <dbReference type="ARBA" id="ARBA00023242"/>
    </source>
</evidence>
<evidence type="ECO:0000256" key="1">
    <source>
        <dbReference type="ARBA" id="ARBA00004123"/>
    </source>
</evidence>
<dbReference type="PANTHER" id="PTHR15245">
    <property type="entry name" value="SYMPLEKIN-RELATED"/>
    <property type="match status" value="1"/>
</dbReference>
<dbReference type="GO" id="GO:0005847">
    <property type="term" value="C:mRNA cleavage and polyadenylation specificity factor complex"/>
    <property type="evidence" value="ECO:0007669"/>
    <property type="project" value="TreeGrafter"/>
</dbReference>
<gene>
    <name evidence="5" type="primary">SYMPK</name>
</gene>
<dbReference type="Pfam" id="PF11935">
    <property type="entry name" value="SYMPK_PTA1_N"/>
    <property type="match status" value="1"/>
</dbReference>
<protein>
    <submittedName>
        <fullName evidence="5">Symplekin scaffold protein</fullName>
    </submittedName>
</protein>
<evidence type="ECO:0000256" key="2">
    <source>
        <dbReference type="ARBA" id="ARBA00022664"/>
    </source>
</evidence>
<evidence type="ECO:0000313" key="5">
    <source>
        <dbReference type="Ensembl" id="ENSSBOP00000037083.1"/>
    </source>
</evidence>
<comment type="subcellular location">
    <subcellularLocation>
        <location evidence="1">Nucleus</location>
    </subcellularLocation>
</comment>
<dbReference type="Ensembl" id="ENSSBOT00000054021.1">
    <property type="protein sequence ID" value="ENSSBOP00000037083.1"/>
    <property type="gene ID" value="ENSSBOG00000034497.1"/>
</dbReference>
<reference evidence="5" key="1">
    <citation type="submission" date="2025-08" db="UniProtKB">
        <authorList>
            <consortium name="Ensembl"/>
        </authorList>
    </citation>
    <scope>IDENTIFICATION</scope>
</reference>